<protein>
    <submittedName>
        <fullName evidence="2">Glr2693 protein</fullName>
    </submittedName>
</protein>
<dbReference type="HOGENOM" id="CLU_2246137_0_0_3"/>
<reference evidence="2 3" key="1">
    <citation type="journal article" date="2003" name="DNA Res.">
        <title>Complete genome structure of Gloeobacter violaceus PCC 7421, a cyanobacterium that lacks thylakoids.</title>
        <authorList>
            <person name="Nakamura Y."/>
            <person name="Kaneko T."/>
            <person name="Sato S."/>
            <person name="Mimuro M."/>
            <person name="Miyashita H."/>
            <person name="Tsuchiya T."/>
            <person name="Sasamoto S."/>
            <person name="Watanabe A."/>
            <person name="Kawashima K."/>
            <person name="Kishida Y."/>
            <person name="Kiyokawa C."/>
            <person name="Kohara M."/>
            <person name="Matsumoto M."/>
            <person name="Matsuno A."/>
            <person name="Nakazaki N."/>
            <person name="Shimpo S."/>
            <person name="Takeuchi C."/>
            <person name="Yamada M."/>
            <person name="Tabata S."/>
        </authorList>
    </citation>
    <scope>NUCLEOTIDE SEQUENCE [LARGE SCALE GENOMIC DNA]</scope>
    <source>
        <strain evidence="3">ATCC 29082 / PCC 7421</strain>
    </source>
</reference>
<organism evidence="2 3">
    <name type="scientific">Gloeobacter violaceus (strain ATCC 29082 / PCC 7421)</name>
    <dbReference type="NCBI Taxonomy" id="251221"/>
    <lineage>
        <taxon>Bacteria</taxon>
        <taxon>Bacillati</taxon>
        <taxon>Cyanobacteriota</taxon>
        <taxon>Cyanophyceae</taxon>
        <taxon>Gloeobacterales</taxon>
        <taxon>Gloeobacteraceae</taxon>
        <taxon>Gloeobacter</taxon>
    </lineage>
</organism>
<dbReference type="Proteomes" id="UP000000557">
    <property type="component" value="Chromosome"/>
</dbReference>
<dbReference type="InParanoid" id="Q7NH44"/>
<gene>
    <name evidence="2" type="ordered locus">glr2693</name>
</gene>
<evidence type="ECO:0000256" key="1">
    <source>
        <dbReference type="SAM" id="MobiDB-lite"/>
    </source>
</evidence>
<dbReference type="EnsemblBacteria" id="BAC90634">
    <property type="protein sequence ID" value="BAC90634"/>
    <property type="gene ID" value="BAC90634"/>
</dbReference>
<proteinExistence type="predicted"/>
<name>Q7NH44_GLOVI</name>
<dbReference type="EMBL" id="BA000045">
    <property type="protein sequence ID" value="BAC90634.1"/>
    <property type="molecule type" value="Genomic_DNA"/>
</dbReference>
<reference evidence="2 3" key="2">
    <citation type="journal article" date="2003" name="DNA Res.">
        <title>Complete genome structure of Gloeobacter violaceus PCC 7421, a cyanobacterium that lacks thylakoids (supplement).</title>
        <authorList>
            <person name="Nakamura Y."/>
            <person name="Kaneko T."/>
            <person name="Sato S."/>
            <person name="Mimuro M."/>
            <person name="Miyashita H."/>
            <person name="Tsuchiya T."/>
            <person name="Sasamoto S."/>
            <person name="Watanabe A."/>
            <person name="Kawashima K."/>
            <person name="Kishida Y."/>
            <person name="Kiyokawa C."/>
            <person name="Kohara M."/>
            <person name="Matsumoto M."/>
            <person name="Matsuno A."/>
            <person name="Nakazaki N."/>
            <person name="Shimpo S."/>
            <person name="Takeuchi C."/>
            <person name="Yamada M."/>
            <person name="Tabata S."/>
        </authorList>
    </citation>
    <scope>NUCLEOTIDE SEQUENCE [LARGE SCALE GENOMIC DNA]</scope>
    <source>
        <strain evidence="3">ATCC 29082 / PCC 7421</strain>
    </source>
</reference>
<keyword evidence="3" id="KW-1185">Reference proteome</keyword>
<dbReference type="OrthoDB" id="8450875at2"/>
<evidence type="ECO:0000313" key="2">
    <source>
        <dbReference type="EMBL" id="BAC90634.1"/>
    </source>
</evidence>
<dbReference type="KEGG" id="gvi:glr2693"/>
<dbReference type="STRING" id="251221.gene:10760195"/>
<feature type="region of interest" description="Disordered" evidence="1">
    <location>
        <begin position="85"/>
        <end position="104"/>
    </location>
</feature>
<dbReference type="AlphaFoldDB" id="Q7NH44"/>
<evidence type="ECO:0000313" key="3">
    <source>
        <dbReference type="Proteomes" id="UP000000557"/>
    </source>
</evidence>
<accession>Q7NH44</accession>
<sequence>METPPPSATAAQIIEVLRQLGGMPILVALDDRRILTVHNIAWGQDFADPEYHVTTNISPVPNVPHVVDVFSTAAVVRITDPISGDVHFDKSSPSNNALERTREE</sequence>